<dbReference type="CDD" id="cd11386">
    <property type="entry name" value="MCP_signal"/>
    <property type="match status" value="1"/>
</dbReference>
<name>A0A3B0ZRT4_9ZZZZ</name>
<feature type="transmembrane region" description="Helical" evidence="7">
    <location>
        <begin position="35"/>
        <end position="56"/>
    </location>
</feature>
<dbReference type="Gene3D" id="1.10.287.950">
    <property type="entry name" value="Methyl-accepting chemotaxis protein"/>
    <property type="match status" value="1"/>
</dbReference>
<protein>
    <recommendedName>
        <fullName evidence="11">Methyl-accepting chemotaxis sensor/transducer protein</fullName>
    </recommendedName>
</protein>
<keyword evidence="2 7" id="KW-0812">Transmembrane</keyword>
<dbReference type="GO" id="GO:0016020">
    <property type="term" value="C:membrane"/>
    <property type="evidence" value="ECO:0007669"/>
    <property type="project" value="UniProtKB-SubCell"/>
</dbReference>
<evidence type="ECO:0000256" key="2">
    <source>
        <dbReference type="ARBA" id="ARBA00022692"/>
    </source>
</evidence>
<comment type="subcellular location">
    <subcellularLocation>
        <location evidence="1">Membrane</location>
        <topology evidence="1">Multi-pass membrane protein</topology>
    </subcellularLocation>
</comment>
<keyword evidence="4 7" id="KW-0472">Membrane</keyword>
<dbReference type="PROSITE" id="PS50111">
    <property type="entry name" value="CHEMOTAXIS_TRANSDUC_2"/>
    <property type="match status" value="1"/>
</dbReference>
<evidence type="ECO:0000259" key="8">
    <source>
        <dbReference type="PROSITE" id="PS50111"/>
    </source>
</evidence>
<evidence type="ECO:0000256" key="3">
    <source>
        <dbReference type="ARBA" id="ARBA00022989"/>
    </source>
</evidence>
<dbReference type="Pfam" id="PF13675">
    <property type="entry name" value="PilJ"/>
    <property type="match status" value="1"/>
</dbReference>
<dbReference type="SMART" id="SM00283">
    <property type="entry name" value="MA"/>
    <property type="match status" value="1"/>
</dbReference>
<feature type="transmembrane region" description="Helical" evidence="7">
    <location>
        <begin position="373"/>
        <end position="395"/>
    </location>
</feature>
<evidence type="ECO:0000259" key="9">
    <source>
        <dbReference type="PROSITE" id="PS50885"/>
    </source>
</evidence>
<dbReference type="InterPro" id="IPR029095">
    <property type="entry name" value="NarX-like_N"/>
</dbReference>
<dbReference type="SUPFAM" id="SSF58104">
    <property type="entry name" value="Methyl-accepting chemotaxis protein (MCP) signaling domain"/>
    <property type="match status" value="1"/>
</dbReference>
<dbReference type="Pfam" id="PF00672">
    <property type="entry name" value="HAMP"/>
    <property type="match status" value="1"/>
</dbReference>
<feature type="non-terminal residue" evidence="10">
    <location>
        <position position="1"/>
    </location>
</feature>
<evidence type="ECO:0000313" key="10">
    <source>
        <dbReference type="EMBL" id="VAW84134.1"/>
    </source>
</evidence>
<reference evidence="10" key="1">
    <citation type="submission" date="2018-06" db="EMBL/GenBank/DDBJ databases">
        <authorList>
            <person name="Zhirakovskaya E."/>
        </authorList>
    </citation>
    <scope>NUCLEOTIDE SEQUENCE</scope>
</reference>
<evidence type="ECO:0000256" key="6">
    <source>
        <dbReference type="ARBA" id="ARBA00029447"/>
    </source>
</evidence>
<dbReference type="FunFam" id="1.10.287.950:FF:000001">
    <property type="entry name" value="Methyl-accepting chemotaxis sensory transducer"/>
    <property type="match status" value="1"/>
</dbReference>
<evidence type="ECO:0000256" key="4">
    <source>
        <dbReference type="ARBA" id="ARBA00023136"/>
    </source>
</evidence>
<dbReference type="EMBL" id="UOFP01000029">
    <property type="protein sequence ID" value="VAW84134.1"/>
    <property type="molecule type" value="Genomic_DNA"/>
</dbReference>
<evidence type="ECO:0000256" key="5">
    <source>
        <dbReference type="ARBA" id="ARBA00023224"/>
    </source>
</evidence>
<evidence type="ECO:0000256" key="1">
    <source>
        <dbReference type="ARBA" id="ARBA00004141"/>
    </source>
</evidence>
<keyword evidence="5" id="KW-0807">Transducer</keyword>
<dbReference type="CDD" id="cd06225">
    <property type="entry name" value="HAMP"/>
    <property type="match status" value="1"/>
</dbReference>
<comment type="similarity">
    <text evidence="6">Belongs to the methyl-accepting chemotaxis (MCP) protein family.</text>
</comment>
<dbReference type="PANTHER" id="PTHR32089:SF112">
    <property type="entry name" value="LYSOZYME-LIKE PROTEIN-RELATED"/>
    <property type="match status" value="1"/>
</dbReference>
<dbReference type="SMART" id="SM00304">
    <property type="entry name" value="HAMP"/>
    <property type="match status" value="1"/>
</dbReference>
<evidence type="ECO:0000256" key="7">
    <source>
        <dbReference type="SAM" id="Phobius"/>
    </source>
</evidence>
<dbReference type="Pfam" id="PF00015">
    <property type="entry name" value="MCPsignal"/>
    <property type="match status" value="1"/>
</dbReference>
<accession>A0A3B0ZRT4</accession>
<gene>
    <name evidence="10" type="ORF">MNBD_GAMMA18-891</name>
</gene>
<sequence length="727" mass="77862">LHHGRGLPSTACHLNISIYFTGGYMENLNLKQKGLALSLFFSVLMILCSVVVFVSLSNSQNDAEIINASGKQRMLSQIMSKSILDYSLAKSDLGSVEKQVQDLDRYITAMRSVYTSSVIGSAKSAGLSISMHPDAEAGHAVPFPATFARLIGEKFSDPKDFSVEIIAKDPINPAMMLRDQVDRDAFAALRQNPDDIYFKSVEKNGAFFLAFYTADVATVAACANCHAQFKGRPFEVGDMLGIRRFSVHYSDNVALGKQRINPSLTEYEVALTIFSKTLQAMERGGEYPTDFTMSEMAFYAGSDDVEILAKVSDVGVVLNSFISAVDHLKSAVLASDEFALAKNDVLSESNELLKLSYDITSRFVELSHKKYTYIIWAVIGMVVMALFAFAVFYILTSKMIIGPVQEATSVANAIAEGDLSLQLAVHRNDEIGSLSTALNSMSSNLNQMVAKISGSAEQLASSTEEIAVSSREMAGGAESQSRQMDSVSAAINELGATSTEVCNNTNEAAQAAEKASQAATSGGEIVRQSVDGMSRISSAVQDTADNVGELAKHSDQIGQIISVIEDIANQTNLLALNAAIEAARAGEQGRGFAVVADEVRSLANRTTVATQEIADMIKNIQSGTESAVSSMNVGKQEVENGVELVAKAGSALEEIVTVVDSLSGRFQQIATAATEQSAVADEITQSVTEVTEVSQSTEQTALHTVVATDELSKLASDLQTIVSRFRL</sequence>
<dbReference type="AlphaFoldDB" id="A0A3B0ZRT4"/>
<evidence type="ECO:0008006" key="11">
    <source>
        <dbReference type="Google" id="ProtNLM"/>
    </source>
</evidence>
<dbReference type="InterPro" id="IPR003660">
    <property type="entry name" value="HAMP_dom"/>
</dbReference>
<dbReference type="PANTHER" id="PTHR32089">
    <property type="entry name" value="METHYL-ACCEPTING CHEMOTAXIS PROTEIN MCPB"/>
    <property type="match status" value="1"/>
</dbReference>
<dbReference type="InterPro" id="IPR004089">
    <property type="entry name" value="MCPsignal_dom"/>
</dbReference>
<feature type="domain" description="HAMP" evidence="9">
    <location>
        <begin position="398"/>
        <end position="450"/>
    </location>
</feature>
<proteinExistence type="inferred from homology"/>
<organism evidence="10">
    <name type="scientific">hydrothermal vent metagenome</name>
    <dbReference type="NCBI Taxonomy" id="652676"/>
    <lineage>
        <taxon>unclassified sequences</taxon>
        <taxon>metagenomes</taxon>
        <taxon>ecological metagenomes</taxon>
    </lineage>
</organism>
<keyword evidence="3 7" id="KW-1133">Transmembrane helix</keyword>
<dbReference type="PROSITE" id="PS50885">
    <property type="entry name" value="HAMP"/>
    <property type="match status" value="1"/>
</dbReference>
<dbReference type="GO" id="GO:0007165">
    <property type="term" value="P:signal transduction"/>
    <property type="evidence" value="ECO:0007669"/>
    <property type="project" value="UniProtKB-KW"/>
</dbReference>
<feature type="domain" description="Methyl-accepting transducer" evidence="8">
    <location>
        <begin position="455"/>
        <end position="691"/>
    </location>
</feature>